<dbReference type="InterPro" id="IPR036575">
    <property type="entry name" value="TFIIS_cen_dom_sf"/>
</dbReference>
<dbReference type="EMBL" id="SMOL01000781">
    <property type="protein sequence ID" value="KAB2596408.1"/>
    <property type="molecule type" value="Genomic_DNA"/>
</dbReference>
<evidence type="ECO:0000259" key="11">
    <source>
        <dbReference type="PROSITE" id="PS51321"/>
    </source>
</evidence>
<dbReference type="InterPro" id="IPR003617">
    <property type="entry name" value="TFIIS/CRSP70_N_sub"/>
</dbReference>
<dbReference type="OrthoDB" id="44867at2759"/>
<dbReference type="InterPro" id="IPR017923">
    <property type="entry name" value="TFIIS_N"/>
</dbReference>
<reference evidence="13" key="2">
    <citation type="submission" date="2019-10" db="EMBL/GenBank/DDBJ databases">
        <title>A de novo genome assembly of a pear dwarfing rootstock.</title>
        <authorList>
            <person name="Wang F."/>
            <person name="Wang J."/>
            <person name="Li S."/>
            <person name="Zhang Y."/>
            <person name="Fang M."/>
            <person name="Ma L."/>
            <person name="Zhao Y."/>
            <person name="Jiang S."/>
        </authorList>
    </citation>
    <scope>NUCLEOTIDE SEQUENCE [LARGE SCALE GENOMIC DNA]</scope>
</reference>
<name>A0A5N5EZU6_9ROSA</name>
<dbReference type="GO" id="GO:0008270">
    <property type="term" value="F:zinc ion binding"/>
    <property type="evidence" value="ECO:0007669"/>
    <property type="project" value="UniProtKB-KW"/>
</dbReference>
<keyword evidence="2" id="KW-0479">Metal-binding</keyword>
<keyword evidence="12" id="KW-0251">Elongation factor</keyword>
<dbReference type="NCBIfam" id="TIGR01385">
    <property type="entry name" value="TFSII"/>
    <property type="match status" value="1"/>
</dbReference>
<keyword evidence="12" id="KW-0648">Protein biosynthesis</keyword>
<dbReference type="Pfam" id="PF08711">
    <property type="entry name" value="Med26"/>
    <property type="match status" value="1"/>
</dbReference>
<dbReference type="SUPFAM" id="SSF47676">
    <property type="entry name" value="Conserved domain common to transcription factors TFIIS, elongin A, CRSP70"/>
    <property type="match status" value="1"/>
</dbReference>
<evidence type="ECO:0000256" key="8">
    <source>
        <dbReference type="SAM" id="MobiDB-lite"/>
    </source>
</evidence>
<evidence type="ECO:0000256" key="5">
    <source>
        <dbReference type="ARBA" id="ARBA00023242"/>
    </source>
</evidence>
<dbReference type="FunFam" id="2.20.25.10:FF:000001">
    <property type="entry name" value="Probable Transcription elongation factor S-II"/>
    <property type="match status" value="1"/>
</dbReference>
<dbReference type="GO" id="GO:0003676">
    <property type="term" value="F:nucleic acid binding"/>
    <property type="evidence" value="ECO:0007669"/>
    <property type="project" value="InterPro"/>
</dbReference>
<evidence type="ECO:0000256" key="3">
    <source>
        <dbReference type="ARBA" id="ARBA00022771"/>
    </source>
</evidence>
<evidence type="ECO:0000259" key="10">
    <source>
        <dbReference type="PROSITE" id="PS51319"/>
    </source>
</evidence>
<evidence type="ECO:0000313" key="12">
    <source>
        <dbReference type="EMBL" id="KAB2596408.1"/>
    </source>
</evidence>
<comment type="caution">
    <text evidence="12">The sequence shown here is derived from an EMBL/GenBank/DDBJ whole genome shotgun (WGS) entry which is preliminary data.</text>
</comment>
<dbReference type="SMART" id="SM00509">
    <property type="entry name" value="TFS2N"/>
    <property type="match status" value="1"/>
</dbReference>
<dbReference type="PROSITE" id="PS51133">
    <property type="entry name" value="ZF_TFIIS_2"/>
    <property type="match status" value="1"/>
</dbReference>
<dbReference type="GO" id="GO:0003746">
    <property type="term" value="F:translation elongation factor activity"/>
    <property type="evidence" value="ECO:0007669"/>
    <property type="project" value="UniProtKB-KW"/>
</dbReference>
<protein>
    <submittedName>
        <fullName evidence="12">Transcription elongation factor S-II</fullName>
    </submittedName>
</protein>
<feature type="domain" description="TFIIS central" evidence="11">
    <location>
        <begin position="309"/>
        <end position="432"/>
    </location>
</feature>
<evidence type="ECO:0000256" key="6">
    <source>
        <dbReference type="PROSITE-ProRule" id="PRU00472"/>
    </source>
</evidence>
<keyword evidence="3 6" id="KW-0863">Zinc-finger</keyword>
<keyword evidence="5 7" id="KW-0539">Nucleus</keyword>
<dbReference type="Proteomes" id="UP000327157">
    <property type="component" value="Chromosome 7"/>
</dbReference>
<dbReference type="PANTHER" id="PTHR11477">
    <property type="entry name" value="TRANSCRIPTION FACTOR S-II ZINC FINGER DOMAIN-CONTAINING PROTEIN"/>
    <property type="match status" value="1"/>
</dbReference>
<sequence>MAGELSMFKFVKPRLRPHTTDVQAAAAWGVAAFTGALWLVQPFDWIRKTFIEKPEPEAKFLTPPSIWFLGFLGFFPFDSLIKGWILFVNLEEKLELGEMEKELLELFDAVKKTADAATSCDGGAEESQCLEAFEQLRNFPVTHQILVSTQVGKRLRHLTKHPRKKIQSVASGLLEKWKEIVMTEVEKTVKNVNLERIDSLKRDSPRADSPRPEKVQKTSAVKVEKVSKAEPVEVKKVDRDVKPRSENAYGSGTVKTEGKVPNLNPVKTEKSASAETVKVEKVAKEVKKPALNSSGPPKLTSMIKCNDTARDKVRVLLHEALSKVAAEGDERFADEVNAADPIRVAVTVESVLFENWGGSTGSQKAKYRSLIFNLKDQKNLDFRRKVLLGHIKAERLVNLSTAEMASDQRQEETKKLEEKALFECERGGAPKATTDQFRCGRCGQRKTTYYQMQTRSADEPMTTYVTCVNCNNRWKFC</sequence>
<dbReference type="SUPFAM" id="SSF46942">
    <property type="entry name" value="Elongation factor TFIIS domain 2"/>
    <property type="match status" value="1"/>
</dbReference>
<evidence type="ECO:0000259" key="9">
    <source>
        <dbReference type="PROSITE" id="PS51133"/>
    </source>
</evidence>
<dbReference type="CDD" id="cd00183">
    <property type="entry name" value="TFIIS_I"/>
    <property type="match status" value="1"/>
</dbReference>
<dbReference type="PROSITE" id="PS00466">
    <property type="entry name" value="ZF_TFIIS_1"/>
    <property type="match status" value="1"/>
</dbReference>
<dbReference type="Gene3D" id="2.20.25.10">
    <property type="match status" value="1"/>
</dbReference>
<dbReference type="Pfam" id="PF07500">
    <property type="entry name" value="TFIIS_M"/>
    <property type="match status" value="1"/>
</dbReference>
<dbReference type="PROSITE" id="PS51319">
    <property type="entry name" value="TFIIS_N"/>
    <property type="match status" value="1"/>
</dbReference>
<dbReference type="InterPro" id="IPR035441">
    <property type="entry name" value="TFIIS/LEDGF_dom_sf"/>
</dbReference>
<gene>
    <name evidence="12" type="ORF">D8674_031858</name>
</gene>
<dbReference type="GO" id="GO:0005634">
    <property type="term" value="C:nucleus"/>
    <property type="evidence" value="ECO:0007669"/>
    <property type="project" value="UniProtKB-SubCell"/>
</dbReference>
<dbReference type="InterPro" id="IPR003618">
    <property type="entry name" value="TFIIS_cen_dom"/>
</dbReference>
<evidence type="ECO:0000256" key="1">
    <source>
        <dbReference type="ARBA" id="ARBA00004123"/>
    </source>
</evidence>
<proteinExistence type="predicted"/>
<keyword evidence="13" id="KW-1185">Reference proteome</keyword>
<dbReference type="InterPro" id="IPR001222">
    <property type="entry name" value="Znf_TFIIS"/>
</dbReference>
<organism evidence="12 13">
    <name type="scientific">Pyrus ussuriensis x Pyrus communis</name>
    <dbReference type="NCBI Taxonomy" id="2448454"/>
    <lineage>
        <taxon>Eukaryota</taxon>
        <taxon>Viridiplantae</taxon>
        <taxon>Streptophyta</taxon>
        <taxon>Embryophyta</taxon>
        <taxon>Tracheophyta</taxon>
        <taxon>Spermatophyta</taxon>
        <taxon>Magnoliopsida</taxon>
        <taxon>eudicotyledons</taxon>
        <taxon>Gunneridae</taxon>
        <taxon>Pentapetalae</taxon>
        <taxon>rosids</taxon>
        <taxon>fabids</taxon>
        <taxon>Rosales</taxon>
        <taxon>Rosaceae</taxon>
        <taxon>Amygdaloideae</taxon>
        <taxon>Maleae</taxon>
        <taxon>Pyrus</taxon>
    </lineage>
</organism>
<comment type="subcellular location">
    <subcellularLocation>
        <location evidence="1 7">Nucleus</location>
    </subcellularLocation>
</comment>
<feature type="region of interest" description="Disordered" evidence="8">
    <location>
        <begin position="200"/>
        <end position="221"/>
    </location>
</feature>
<dbReference type="SUPFAM" id="SSF57783">
    <property type="entry name" value="Zinc beta-ribbon"/>
    <property type="match status" value="1"/>
</dbReference>
<dbReference type="Pfam" id="PF01096">
    <property type="entry name" value="Zn_ribbon_TFIIS"/>
    <property type="match status" value="1"/>
</dbReference>
<dbReference type="GO" id="GO:0006368">
    <property type="term" value="P:transcription elongation by RNA polymerase II"/>
    <property type="evidence" value="ECO:0007669"/>
    <property type="project" value="InterPro"/>
</dbReference>
<dbReference type="SMART" id="SM00510">
    <property type="entry name" value="TFS2M"/>
    <property type="match status" value="1"/>
</dbReference>
<dbReference type="Gene3D" id="1.20.930.10">
    <property type="entry name" value="Conserved domain common to transcription factors TFIIS, elongin A, CRSP70"/>
    <property type="match status" value="1"/>
</dbReference>
<keyword evidence="4" id="KW-0862">Zinc</keyword>
<evidence type="ECO:0000256" key="2">
    <source>
        <dbReference type="ARBA" id="ARBA00022723"/>
    </source>
</evidence>
<evidence type="ECO:0000313" key="13">
    <source>
        <dbReference type="Proteomes" id="UP000327157"/>
    </source>
</evidence>
<dbReference type="CDD" id="cd13749">
    <property type="entry name" value="Zn-ribbon_TFIIS"/>
    <property type="match status" value="1"/>
</dbReference>
<evidence type="ECO:0000256" key="4">
    <source>
        <dbReference type="ARBA" id="ARBA00022833"/>
    </source>
</evidence>
<feature type="domain" description="TFIIS N-terminal" evidence="10">
    <location>
        <begin position="105"/>
        <end position="184"/>
    </location>
</feature>
<evidence type="ECO:0000256" key="7">
    <source>
        <dbReference type="PROSITE-ProRule" id="PRU00649"/>
    </source>
</evidence>
<dbReference type="AlphaFoldDB" id="A0A5N5EZU6"/>
<dbReference type="Gene3D" id="1.10.472.30">
    <property type="entry name" value="Transcription elongation factor S-II, central domain"/>
    <property type="match status" value="1"/>
</dbReference>
<dbReference type="PROSITE" id="PS51321">
    <property type="entry name" value="TFIIS_CENTRAL"/>
    <property type="match status" value="1"/>
</dbReference>
<reference evidence="12 13" key="3">
    <citation type="submission" date="2019-11" db="EMBL/GenBank/DDBJ databases">
        <title>A de novo genome assembly of a pear dwarfing rootstock.</title>
        <authorList>
            <person name="Wang F."/>
            <person name="Wang J."/>
            <person name="Li S."/>
            <person name="Zhang Y."/>
            <person name="Fang M."/>
            <person name="Ma L."/>
            <person name="Zhao Y."/>
            <person name="Jiang S."/>
        </authorList>
    </citation>
    <scope>NUCLEOTIDE SEQUENCE [LARGE SCALE GENOMIC DNA]</scope>
    <source>
        <strain evidence="12">S2</strain>
        <tissue evidence="12">Leaf</tissue>
    </source>
</reference>
<accession>A0A5N5EZU6</accession>
<feature type="region of interest" description="Disordered" evidence="8">
    <location>
        <begin position="243"/>
        <end position="272"/>
    </location>
</feature>
<dbReference type="SMART" id="SM00440">
    <property type="entry name" value="ZnF_C2C2"/>
    <property type="match status" value="1"/>
</dbReference>
<reference evidence="12 13" key="1">
    <citation type="submission" date="2019-09" db="EMBL/GenBank/DDBJ databases">
        <authorList>
            <person name="Ou C."/>
        </authorList>
    </citation>
    <scope>NUCLEOTIDE SEQUENCE [LARGE SCALE GENOMIC DNA]</scope>
    <source>
        <strain evidence="12">S2</strain>
        <tissue evidence="12">Leaf</tissue>
    </source>
</reference>
<dbReference type="PANTHER" id="PTHR11477:SF0">
    <property type="entry name" value="IP08861P-RELATED"/>
    <property type="match status" value="1"/>
</dbReference>
<feature type="domain" description="TFIIS-type" evidence="9">
    <location>
        <begin position="435"/>
        <end position="475"/>
    </location>
</feature>
<dbReference type="InterPro" id="IPR006289">
    <property type="entry name" value="TFSII"/>
</dbReference>